<proteinExistence type="predicted"/>
<protein>
    <submittedName>
        <fullName evidence="2">Conjugation cluster detI</fullName>
    </submittedName>
</protein>
<gene>
    <name evidence="2" type="ORF">pWBG707_00034</name>
</gene>
<sequence length="176" mass="20229">MKEIIKDILNYLTPYKKRILFTVICLLAFGIVSLLPPSPMRSVMSLLIVFVFVVEGYKWIGQPELWGSKIGKTMLGKISNNESKGLEGNIEEVTIIKLFTDKEESEVLNEIEQNPELLDDLETIQYKATINLNEDVENQIIPEGTIDYKYEYHIIYDGSEFYHVASYEMSGGYEED</sequence>
<evidence type="ECO:0000256" key="1">
    <source>
        <dbReference type="SAM" id="Phobius"/>
    </source>
</evidence>
<accession>A0A1B1P6N7</accession>
<dbReference type="RefSeq" id="WP_061651681.1">
    <property type="nucleotide sequence ID" value="NZ_FGCV01000030.1"/>
</dbReference>
<reference evidence="2" key="1">
    <citation type="journal article" date="1992" name="FEMS Microbiol. Lett.">
        <title>Conjugative trimethoprim resistance in Staphylococcus aureus.</title>
        <authorList>
            <person name="Udo E.E."/>
            <person name="Wei M.Q."/>
            <person name="Grubb W.B."/>
        </authorList>
    </citation>
    <scope>NUCLEOTIDE SEQUENCE</scope>
    <source>
        <strain evidence="2">WBG7410</strain>
        <plasmid evidence="2">pWBG707</plasmid>
    </source>
</reference>
<geneLocation type="plasmid" evidence="2">
    <name>pWBG707</name>
</geneLocation>
<organism evidence="2">
    <name type="scientific">Staphylococcus aureus</name>
    <dbReference type="NCBI Taxonomy" id="1280"/>
    <lineage>
        <taxon>Bacteria</taxon>
        <taxon>Bacillati</taxon>
        <taxon>Bacillota</taxon>
        <taxon>Bacilli</taxon>
        <taxon>Bacillales</taxon>
        <taxon>Staphylococcaceae</taxon>
        <taxon>Staphylococcus</taxon>
    </lineage>
</organism>
<keyword evidence="1" id="KW-0812">Transmembrane</keyword>
<dbReference type="AlphaFoldDB" id="A0A1B1P6N7"/>
<reference evidence="2" key="2">
    <citation type="submission" date="2016-04" db="EMBL/GenBank/DDBJ databases">
        <authorList>
            <person name="Ramsay J.P."/>
        </authorList>
    </citation>
    <scope>NUCLEOTIDE SEQUENCE</scope>
    <source>
        <strain evidence="2">WBG7410</strain>
        <plasmid evidence="2">pWBG707</plasmid>
    </source>
</reference>
<keyword evidence="1" id="KW-0472">Membrane</keyword>
<dbReference type="EMBL" id="KX149097">
    <property type="protein sequence ID" value="ANS91847.1"/>
    <property type="molecule type" value="Genomic_DNA"/>
</dbReference>
<feature type="transmembrane region" description="Helical" evidence="1">
    <location>
        <begin position="20"/>
        <end position="36"/>
    </location>
</feature>
<keyword evidence="2" id="KW-0614">Plasmid</keyword>
<name>A0A1B1P6N7_STAAU</name>
<evidence type="ECO:0000313" key="2">
    <source>
        <dbReference type="EMBL" id="ANS91847.1"/>
    </source>
</evidence>
<keyword evidence="1" id="KW-1133">Transmembrane helix</keyword>